<reference evidence="2" key="1">
    <citation type="submission" date="2024-06" db="EMBL/GenBank/DDBJ databases">
        <title>Genome assembly of the Polyergus mexicanus.</title>
        <authorList>
            <person name="Cash E."/>
            <person name="Tustsui N.D."/>
            <person name="Ward P."/>
            <person name="Nguyen O."/>
            <person name="Sahasrabudhe R."/>
            <person name="Fairbairn C.W."/>
            <person name="Seligmann W.E."/>
            <person name="Sacco S."/>
            <person name="Beraut E."/>
            <person name="Miller C."/>
            <person name="Toffelmier E."/>
            <person name="Shaffer H.B."/>
        </authorList>
    </citation>
    <scope>NUCLEOTIDE SEQUENCE</scope>
    <source>
        <strain evidence="2">NDT 795.1</strain>
    </source>
</reference>
<dbReference type="AlphaFoldDB" id="A0AAU7YGI2"/>
<keyword evidence="1" id="KW-1133">Transmembrane helix</keyword>
<evidence type="ECO:0000256" key="1">
    <source>
        <dbReference type="SAM" id="Phobius"/>
    </source>
</evidence>
<gene>
    <name evidence="2" type="ORF">ABS808_03630</name>
</gene>
<evidence type="ECO:0000313" key="2">
    <source>
        <dbReference type="EMBL" id="XCA32889.1"/>
    </source>
</evidence>
<sequence length="137" mass="15658">MRNIFLSCFRQKINYHSNGCKIVAPNALFSLSQKLQGVIPVLRHWDLFCKPIGFLHYLLSFQCVTLEPVFFFFWIPVSRTGMTMSATQITYKSQCSYSCASRAGMILKGGLLVFHVNNGYARSLMTRFCKGIFFMGD</sequence>
<protein>
    <submittedName>
        <fullName evidence="2">Uncharacterized protein</fullName>
    </submittedName>
</protein>
<accession>A0AAU7YGI2</accession>
<dbReference type="EMBL" id="CP158586">
    <property type="protein sequence ID" value="XCA32889.1"/>
    <property type="molecule type" value="Genomic_DNA"/>
</dbReference>
<name>A0AAU7YGI2_9RICK</name>
<keyword evidence="1" id="KW-0812">Transmembrane</keyword>
<organism evidence="2">
    <name type="scientific">Wolbachia endosymbiont of Polyergus mexicanus</name>
    <dbReference type="NCBI Taxonomy" id="3171167"/>
    <lineage>
        <taxon>Bacteria</taxon>
        <taxon>Pseudomonadati</taxon>
        <taxon>Pseudomonadota</taxon>
        <taxon>Alphaproteobacteria</taxon>
        <taxon>Rickettsiales</taxon>
        <taxon>Anaplasmataceae</taxon>
        <taxon>Wolbachieae</taxon>
        <taxon>Wolbachia</taxon>
    </lineage>
</organism>
<feature type="transmembrane region" description="Helical" evidence="1">
    <location>
        <begin position="54"/>
        <end position="75"/>
    </location>
</feature>
<proteinExistence type="predicted"/>
<keyword evidence="1" id="KW-0472">Membrane</keyword>